<dbReference type="PANTHER" id="PTHR37466:SF1">
    <property type="entry name" value="SLR1628 PROTEIN"/>
    <property type="match status" value="1"/>
</dbReference>
<dbReference type="EMBL" id="JABELV010000039">
    <property type="protein sequence ID" value="KAG7562108.1"/>
    <property type="molecule type" value="Genomic_DNA"/>
</dbReference>
<feature type="signal peptide" evidence="1">
    <location>
        <begin position="1"/>
        <end position="24"/>
    </location>
</feature>
<evidence type="ECO:0000256" key="1">
    <source>
        <dbReference type="SAM" id="SignalP"/>
    </source>
</evidence>
<feature type="chain" id="PRO_5035463823" evidence="1">
    <location>
        <begin position="25"/>
        <end position="180"/>
    </location>
</feature>
<reference evidence="2" key="1">
    <citation type="submission" date="2020-04" db="EMBL/GenBank/DDBJ databases">
        <title>Analysis of mating type loci in Filobasidium floriforme.</title>
        <authorList>
            <person name="Nowrousian M."/>
        </authorList>
    </citation>
    <scope>NUCLEOTIDE SEQUENCE</scope>
    <source>
        <strain evidence="2">CBS 6242</strain>
    </source>
</reference>
<dbReference type="Proteomes" id="UP000812966">
    <property type="component" value="Unassembled WGS sequence"/>
</dbReference>
<name>A0A8K0JP39_9TREE</name>
<organism evidence="2 3">
    <name type="scientific">Filobasidium floriforme</name>
    <dbReference type="NCBI Taxonomy" id="5210"/>
    <lineage>
        <taxon>Eukaryota</taxon>
        <taxon>Fungi</taxon>
        <taxon>Dikarya</taxon>
        <taxon>Basidiomycota</taxon>
        <taxon>Agaricomycotina</taxon>
        <taxon>Tremellomycetes</taxon>
        <taxon>Filobasidiales</taxon>
        <taxon>Filobasidiaceae</taxon>
        <taxon>Filobasidium</taxon>
    </lineage>
</organism>
<sequence>MKIPSSKALLLGLANLALLRPASAFNLTRQAQVARQVQVIQDQFRMASTSDIAQEDMNVEGTKLQQHGRPELVTGWFRDNYCRPDVNDPGDHTIAGIVTKEFLEFSKARGNDLMTQGPKLTEGCRWCLCVGRWKEAFDAYKSGDQPKSVVPKINLQGTAFSATKKISLEDLRSFSENKKD</sequence>
<evidence type="ECO:0000313" key="2">
    <source>
        <dbReference type="EMBL" id="KAG7562108.1"/>
    </source>
</evidence>
<accession>A0A8K0JP39</accession>
<evidence type="ECO:0000313" key="3">
    <source>
        <dbReference type="Proteomes" id="UP000812966"/>
    </source>
</evidence>
<protein>
    <submittedName>
        <fullName evidence="2">Uncharacterized protein</fullName>
    </submittedName>
</protein>
<proteinExistence type="predicted"/>
<keyword evidence="3" id="KW-1185">Reference proteome</keyword>
<dbReference type="Pfam" id="PF09996">
    <property type="entry name" value="DUF2237"/>
    <property type="match status" value="1"/>
</dbReference>
<keyword evidence="1" id="KW-0732">Signal</keyword>
<dbReference type="InterPro" id="IPR018714">
    <property type="entry name" value="DUF2237"/>
</dbReference>
<comment type="caution">
    <text evidence="2">The sequence shown here is derived from an EMBL/GenBank/DDBJ whole genome shotgun (WGS) entry which is preliminary data.</text>
</comment>
<dbReference type="Gene3D" id="3.30.56.110">
    <property type="entry name" value="Protein of unknown function DUF2237"/>
    <property type="match status" value="1"/>
</dbReference>
<gene>
    <name evidence="2" type="ORF">FFLO_02487</name>
</gene>
<dbReference type="AlphaFoldDB" id="A0A8K0JP39"/>
<dbReference type="PANTHER" id="PTHR37466">
    <property type="entry name" value="SLR1628 PROTEIN"/>
    <property type="match status" value="1"/>
</dbReference>